<dbReference type="EMBL" id="QWEX01000004">
    <property type="protein sequence ID" value="RXV64386.1"/>
    <property type="molecule type" value="Genomic_DNA"/>
</dbReference>
<evidence type="ECO:0000313" key="2">
    <source>
        <dbReference type="Proteomes" id="UP000289650"/>
    </source>
</evidence>
<organism evidence="1 2">
    <name type="scientific">Burkholderia stabilis</name>
    <dbReference type="NCBI Taxonomy" id="95485"/>
    <lineage>
        <taxon>Bacteria</taxon>
        <taxon>Pseudomonadati</taxon>
        <taxon>Pseudomonadota</taxon>
        <taxon>Betaproteobacteria</taxon>
        <taxon>Burkholderiales</taxon>
        <taxon>Burkholderiaceae</taxon>
        <taxon>Burkholderia</taxon>
        <taxon>Burkholderia cepacia complex</taxon>
    </lineage>
</organism>
<sequence>MLYDCPVIGSTVLDATPAESSPLDSTRWEILEHWRRPHFKMQRMIRSSYCVNWSSSARHAFERIVWVWHDVSKLSHE</sequence>
<protein>
    <submittedName>
        <fullName evidence="1">Uncharacterized protein</fullName>
    </submittedName>
</protein>
<evidence type="ECO:0000313" key="1">
    <source>
        <dbReference type="EMBL" id="RXV64386.1"/>
    </source>
</evidence>
<name>A0A4Q2A514_9BURK</name>
<accession>A0A4Q2A514</accession>
<proteinExistence type="predicted"/>
<dbReference type="Proteomes" id="UP000289650">
    <property type="component" value="Unassembled WGS sequence"/>
</dbReference>
<dbReference type="AlphaFoldDB" id="A0A4Q2A514"/>
<comment type="caution">
    <text evidence="1">The sequence shown here is derived from an EMBL/GenBank/DDBJ whole genome shotgun (WGS) entry which is preliminary data.</text>
</comment>
<gene>
    <name evidence="1" type="ORF">D1006_39105</name>
</gene>
<reference evidence="1 2" key="1">
    <citation type="submission" date="2018-08" db="EMBL/GenBank/DDBJ databases">
        <title>Mountain-cultivated ginseng endophyte, Burkholderia stabilis and its activity against ginseng root rot disease.</title>
        <authorList>
            <person name="Tapan Kumar M."/>
            <person name="Bae H."/>
            <person name="Shanmugam G."/>
            <person name="Jeon J."/>
        </authorList>
    </citation>
    <scope>NUCLEOTIDE SEQUENCE [LARGE SCALE GENOMIC DNA]</scope>
    <source>
        <strain evidence="1 2">EB159</strain>
    </source>
</reference>